<name>A0A2B7XVJ2_POLH7</name>
<comment type="caution">
    <text evidence="1">The sequence shown here is derived from an EMBL/GenBank/DDBJ whole genome shotgun (WGS) entry which is preliminary data.</text>
</comment>
<dbReference type="EMBL" id="PDNA01000109">
    <property type="protein sequence ID" value="PGH13030.1"/>
    <property type="molecule type" value="Genomic_DNA"/>
</dbReference>
<proteinExistence type="predicted"/>
<dbReference type="STRING" id="1447883.A0A2B7XVJ2"/>
<protein>
    <submittedName>
        <fullName evidence="1">Uncharacterized protein</fullName>
    </submittedName>
</protein>
<dbReference type="AlphaFoldDB" id="A0A2B7XVJ2"/>
<keyword evidence="2" id="KW-1185">Reference proteome</keyword>
<organism evidence="1 2">
    <name type="scientific">Polytolypa hystricis (strain UAMH7299)</name>
    <dbReference type="NCBI Taxonomy" id="1447883"/>
    <lineage>
        <taxon>Eukaryota</taxon>
        <taxon>Fungi</taxon>
        <taxon>Dikarya</taxon>
        <taxon>Ascomycota</taxon>
        <taxon>Pezizomycotina</taxon>
        <taxon>Eurotiomycetes</taxon>
        <taxon>Eurotiomycetidae</taxon>
        <taxon>Onygenales</taxon>
        <taxon>Onygenales incertae sedis</taxon>
        <taxon>Polytolypa</taxon>
    </lineage>
</organism>
<dbReference type="Proteomes" id="UP000224634">
    <property type="component" value="Unassembled WGS sequence"/>
</dbReference>
<dbReference type="OrthoDB" id="3830579at2759"/>
<evidence type="ECO:0000313" key="1">
    <source>
        <dbReference type="EMBL" id="PGH13030.1"/>
    </source>
</evidence>
<reference evidence="1 2" key="1">
    <citation type="submission" date="2017-10" db="EMBL/GenBank/DDBJ databases">
        <title>Comparative genomics in systemic dimorphic fungi from Ajellomycetaceae.</title>
        <authorList>
            <person name="Munoz J.F."/>
            <person name="Mcewen J.G."/>
            <person name="Clay O.K."/>
            <person name="Cuomo C.A."/>
        </authorList>
    </citation>
    <scope>NUCLEOTIDE SEQUENCE [LARGE SCALE GENOMIC DNA]</scope>
    <source>
        <strain evidence="1 2">UAMH7299</strain>
    </source>
</reference>
<gene>
    <name evidence="1" type="ORF">AJ80_06514</name>
</gene>
<sequence length="231" mass="25160">MATTTGTTEFIYLTFNPSVRPEDVDNDEGKLFMDAYNAVAQQDDGYLSSCWGRTVEDENKIVWAIDRSTTPTTTSTTALLPSLTPLLAPSTKPQTYLLAVSEPITQTILLQSRVIELVVLALPATLSPTEKSNVTNSVTALSDALLSLSTSRCVAAQSVTPAWAIEPASVPHVDSPSGTAVLKALIVGWESKEAHERARETEAFKRTIMPIREVVLKGVEGLEMRHVRFQE</sequence>
<evidence type="ECO:0000313" key="2">
    <source>
        <dbReference type="Proteomes" id="UP000224634"/>
    </source>
</evidence>
<accession>A0A2B7XVJ2</accession>